<name>A0ABP5WH63_9ACTN</name>
<dbReference type="RefSeq" id="WP_344591398.1">
    <property type="nucleotide sequence ID" value="NZ_BAAARW010000016.1"/>
</dbReference>
<reference evidence="2" key="1">
    <citation type="journal article" date="2019" name="Int. J. Syst. Evol. Microbiol.">
        <title>The Global Catalogue of Microorganisms (GCM) 10K type strain sequencing project: providing services to taxonomists for standard genome sequencing and annotation.</title>
        <authorList>
            <consortium name="The Broad Institute Genomics Platform"/>
            <consortium name="The Broad Institute Genome Sequencing Center for Infectious Disease"/>
            <person name="Wu L."/>
            <person name="Ma J."/>
        </authorList>
    </citation>
    <scope>NUCLEOTIDE SEQUENCE [LARGE SCALE GENOMIC DNA]</scope>
    <source>
        <strain evidence="2">JCM 3325</strain>
    </source>
</reference>
<accession>A0ABP5WH63</accession>
<organism evidence="1 2">
    <name type="scientific">Actinomadura vinacea</name>
    <dbReference type="NCBI Taxonomy" id="115336"/>
    <lineage>
        <taxon>Bacteria</taxon>
        <taxon>Bacillati</taxon>
        <taxon>Actinomycetota</taxon>
        <taxon>Actinomycetes</taxon>
        <taxon>Streptosporangiales</taxon>
        <taxon>Thermomonosporaceae</taxon>
        <taxon>Actinomadura</taxon>
    </lineage>
</organism>
<protein>
    <submittedName>
        <fullName evidence="1">Uncharacterized protein</fullName>
    </submittedName>
</protein>
<sequence>MELRPELLPPRVSARHIEDLGREIDRIAALRGDDARAAMAAFQQATGHDYGEFFEYWGAESREAAATRAARPRHPRVPDITRDELVEIVHRIRTCPPPDQDWYVLVLKTNTIHPAPTDLIFWPSPELESASSEEIVDVLLNHRPTAL</sequence>
<proteinExistence type="predicted"/>
<dbReference type="InterPro" id="IPR035900">
    <property type="entry name" value="Colicin_E_sf"/>
</dbReference>
<dbReference type="Proteomes" id="UP001501231">
    <property type="component" value="Unassembled WGS sequence"/>
</dbReference>
<comment type="caution">
    <text evidence="1">The sequence shown here is derived from an EMBL/GenBank/DDBJ whole genome shotgun (WGS) entry which is preliminary data.</text>
</comment>
<evidence type="ECO:0000313" key="1">
    <source>
        <dbReference type="EMBL" id="GAA2427350.1"/>
    </source>
</evidence>
<gene>
    <name evidence="1" type="ORF">GCM10010191_45340</name>
</gene>
<dbReference type="EMBL" id="BAAARW010000016">
    <property type="protein sequence ID" value="GAA2427350.1"/>
    <property type="molecule type" value="Genomic_DNA"/>
</dbReference>
<evidence type="ECO:0000313" key="2">
    <source>
        <dbReference type="Proteomes" id="UP001501231"/>
    </source>
</evidence>
<dbReference type="Gene3D" id="1.10.1200.20">
    <property type="entry name" value="Colicin E immunity protein"/>
    <property type="match status" value="1"/>
</dbReference>
<keyword evidence="2" id="KW-1185">Reference proteome</keyword>
<dbReference type="SUPFAM" id="SSF47345">
    <property type="entry name" value="Colicin E immunity proteins"/>
    <property type="match status" value="1"/>
</dbReference>